<feature type="domain" description="Protein kinase" evidence="3">
    <location>
        <begin position="1"/>
        <end position="203"/>
    </location>
</feature>
<reference evidence="4" key="1">
    <citation type="submission" date="2020-07" db="EMBL/GenBank/DDBJ databases">
        <title>Genome sequence and genetic diversity analysis of an under-domesticated orphan crop, white fonio (Digitaria exilis).</title>
        <authorList>
            <person name="Bennetzen J.L."/>
            <person name="Chen S."/>
            <person name="Ma X."/>
            <person name="Wang X."/>
            <person name="Yssel A.E.J."/>
            <person name="Chaluvadi S.R."/>
            <person name="Johnson M."/>
            <person name="Gangashetty P."/>
            <person name="Hamidou F."/>
            <person name="Sanogo M.D."/>
            <person name="Zwaenepoel A."/>
            <person name="Wallace J."/>
            <person name="Van De Peer Y."/>
            <person name="Van Deynze A."/>
        </authorList>
    </citation>
    <scope>NUCLEOTIDE SEQUENCE</scope>
    <source>
        <tissue evidence="4">Leaves</tissue>
    </source>
</reference>
<name>A0A835B6U2_9POAL</name>
<protein>
    <recommendedName>
        <fullName evidence="3">Protein kinase domain-containing protein</fullName>
    </recommendedName>
</protein>
<dbReference type="InterPro" id="IPR050528">
    <property type="entry name" value="L-type_Lectin-RKs"/>
</dbReference>
<keyword evidence="2" id="KW-0067">ATP-binding</keyword>
<evidence type="ECO:0000313" key="4">
    <source>
        <dbReference type="EMBL" id="KAF8689472.1"/>
    </source>
</evidence>
<dbReference type="FunFam" id="1.10.510.10:FF:000444">
    <property type="entry name" value="probable L-type lectin-domain containing receptor kinase S.5"/>
    <property type="match status" value="1"/>
</dbReference>
<dbReference type="InterPro" id="IPR011009">
    <property type="entry name" value="Kinase-like_dom_sf"/>
</dbReference>
<dbReference type="InterPro" id="IPR000719">
    <property type="entry name" value="Prot_kinase_dom"/>
</dbReference>
<dbReference type="GO" id="GO:0005524">
    <property type="term" value="F:ATP binding"/>
    <property type="evidence" value="ECO:0007669"/>
    <property type="project" value="UniProtKB-KW"/>
</dbReference>
<evidence type="ECO:0000313" key="5">
    <source>
        <dbReference type="Proteomes" id="UP000636709"/>
    </source>
</evidence>
<dbReference type="Pfam" id="PF00069">
    <property type="entry name" value="Pkinase"/>
    <property type="match status" value="1"/>
</dbReference>
<dbReference type="Proteomes" id="UP000636709">
    <property type="component" value="Unassembled WGS sequence"/>
</dbReference>
<evidence type="ECO:0000256" key="2">
    <source>
        <dbReference type="ARBA" id="ARBA00022840"/>
    </source>
</evidence>
<dbReference type="Gene3D" id="1.10.510.10">
    <property type="entry name" value="Transferase(Phosphotransferase) domain 1"/>
    <property type="match status" value="2"/>
</dbReference>
<sequence length="295" mass="32376">MLLLVYDYMPNGSLDKHIFGGKDAPVLNWEQLYNVVSGVASALNYLHHEYDQMVVHRDIKPSNIMLDSTFNARLGDFGLARALDSDKSSYTDMVGVPGMLGYIAPEFFHTGGRHGSRTCSPSVPSSLKPSPAGFGQLLEWVRRLHGAGRIVDAVDPRLAGEFDEEDAERLLLLGLACSHPNAGDRPRTKAIMQNLTRSVPPFAVPLARPAFTWPVEPAVDGDEDADMTETLYTTAATKKVRVSMELKTASAGEACVHDARLEHHGRGLRRPGGTRRLLTWTRVGSIKARLSGETW</sequence>
<keyword evidence="5" id="KW-1185">Reference proteome</keyword>
<dbReference type="SUPFAM" id="SSF56112">
    <property type="entry name" value="Protein kinase-like (PK-like)"/>
    <property type="match status" value="1"/>
</dbReference>
<gene>
    <name evidence="4" type="ORF">HU200_041794</name>
</gene>
<organism evidence="4 5">
    <name type="scientific">Digitaria exilis</name>
    <dbReference type="NCBI Taxonomy" id="1010633"/>
    <lineage>
        <taxon>Eukaryota</taxon>
        <taxon>Viridiplantae</taxon>
        <taxon>Streptophyta</taxon>
        <taxon>Embryophyta</taxon>
        <taxon>Tracheophyta</taxon>
        <taxon>Spermatophyta</taxon>
        <taxon>Magnoliopsida</taxon>
        <taxon>Liliopsida</taxon>
        <taxon>Poales</taxon>
        <taxon>Poaceae</taxon>
        <taxon>PACMAD clade</taxon>
        <taxon>Panicoideae</taxon>
        <taxon>Panicodae</taxon>
        <taxon>Paniceae</taxon>
        <taxon>Anthephorinae</taxon>
        <taxon>Digitaria</taxon>
    </lineage>
</organism>
<dbReference type="EMBL" id="JACEFO010002015">
    <property type="protein sequence ID" value="KAF8689472.1"/>
    <property type="molecule type" value="Genomic_DNA"/>
</dbReference>
<dbReference type="PROSITE" id="PS00108">
    <property type="entry name" value="PROTEIN_KINASE_ST"/>
    <property type="match status" value="1"/>
</dbReference>
<dbReference type="OrthoDB" id="1913956at2759"/>
<evidence type="ECO:0000259" key="3">
    <source>
        <dbReference type="PROSITE" id="PS50011"/>
    </source>
</evidence>
<dbReference type="SMART" id="SM00220">
    <property type="entry name" value="S_TKc"/>
    <property type="match status" value="1"/>
</dbReference>
<dbReference type="PANTHER" id="PTHR27007">
    <property type="match status" value="1"/>
</dbReference>
<dbReference type="AlphaFoldDB" id="A0A835B6U2"/>
<keyword evidence="1" id="KW-0547">Nucleotide-binding</keyword>
<accession>A0A835B6U2</accession>
<evidence type="ECO:0000256" key="1">
    <source>
        <dbReference type="ARBA" id="ARBA00022741"/>
    </source>
</evidence>
<comment type="caution">
    <text evidence="4">The sequence shown here is derived from an EMBL/GenBank/DDBJ whole genome shotgun (WGS) entry which is preliminary data.</text>
</comment>
<dbReference type="InterPro" id="IPR008271">
    <property type="entry name" value="Ser/Thr_kinase_AS"/>
</dbReference>
<proteinExistence type="predicted"/>
<dbReference type="GO" id="GO:0004672">
    <property type="term" value="F:protein kinase activity"/>
    <property type="evidence" value="ECO:0007669"/>
    <property type="project" value="InterPro"/>
</dbReference>
<dbReference type="PROSITE" id="PS50011">
    <property type="entry name" value="PROTEIN_KINASE_DOM"/>
    <property type="match status" value="1"/>
</dbReference>